<dbReference type="NCBIfam" id="TIGR01430">
    <property type="entry name" value="aden_deam"/>
    <property type="match status" value="1"/>
</dbReference>
<evidence type="ECO:0000313" key="8">
    <source>
        <dbReference type="EMBL" id="SHF27757.1"/>
    </source>
</evidence>
<dbReference type="GO" id="GO:0004000">
    <property type="term" value="F:adenosine deaminase activity"/>
    <property type="evidence" value="ECO:0007669"/>
    <property type="project" value="UniProtKB-ARBA"/>
</dbReference>
<name>A0A1M5ACD4_9BACT</name>
<dbReference type="GO" id="GO:0006154">
    <property type="term" value="P:adenosine catabolic process"/>
    <property type="evidence" value="ECO:0007669"/>
    <property type="project" value="TreeGrafter"/>
</dbReference>
<comment type="cofactor">
    <cofactor evidence="1">
        <name>Zn(2+)</name>
        <dbReference type="ChEBI" id="CHEBI:29105"/>
    </cofactor>
</comment>
<keyword evidence="5" id="KW-0378">Hydrolase</keyword>
<dbReference type="InterPro" id="IPR006330">
    <property type="entry name" value="Ado/ade_deaminase"/>
</dbReference>
<dbReference type="GO" id="GO:0043103">
    <property type="term" value="P:hypoxanthine salvage"/>
    <property type="evidence" value="ECO:0007669"/>
    <property type="project" value="TreeGrafter"/>
</dbReference>
<evidence type="ECO:0000256" key="5">
    <source>
        <dbReference type="ARBA" id="ARBA00022801"/>
    </source>
</evidence>
<feature type="domain" description="Adenosine deaminase" evidence="7">
    <location>
        <begin position="5"/>
        <end position="320"/>
    </location>
</feature>
<dbReference type="STRING" id="1302690.BUE76_09005"/>
<gene>
    <name evidence="8" type="ORF">SAMN05444008_106201</name>
</gene>
<dbReference type="InterPro" id="IPR001365">
    <property type="entry name" value="A_deaminase_dom"/>
</dbReference>
<comment type="similarity">
    <text evidence="2">Belongs to the metallo-dependent hydrolases superfamily. Adenosine and AMP deaminases family.</text>
</comment>
<dbReference type="Proteomes" id="UP000184368">
    <property type="component" value="Unassembled WGS sequence"/>
</dbReference>
<evidence type="ECO:0000256" key="1">
    <source>
        <dbReference type="ARBA" id="ARBA00001947"/>
    </source>
</evidence>
<dbReference type="RefSeq" id="WP_073042496.1">
    <property type="nucleotide sequence ID" value="NZ_FQUO01000006.1"/>
</dbReference>
<organism evidence="8 9">
    <name type="scientific">Cnuella takakiae</name>
    <dbReference type="NCBI Taxonomy" id="1302690"/>
    <lineage>
        <taxon>Bacteria</taxon>
        <taxon>Pseudomonadati</taxon>
        <taxon>Bacteroidota</taxon>
        <taxon>Chitinophagia</taxon>
        <taxon>Chitinophagales</taxon>
        <taxon>Chitinophagaceae</taxon>
        <taxon>Cnuella</taxon>
    </lineage>
</organism>
<keyword evidence="9" id="KW-1185">Reference proteome</keyword>
<dbReference type="GO" id="GO:0046103">
    <property type="term" value="P:inosine biosynthetic process"/>
    <property type="evidence" value="ECO:0007669"/>
    <property type="project" value="TreeGrafter"/>
</dbReference>
<reference evidence="8 9" key="1">
    <citation type="submission" date="2016-11" db="EMBL/GenBank/DDBJ databases">
        <authorList>
            <person name="Jaros S."/>
            <person name="Januszkiewicz K."/>
            <person name="Wedrychowicz H."/>
        </authorList>
    </citation>
    <scope>NUCLEOTIDE SEQUENCE [LARGE SCALE GENOMIC DNA]</scope>
    <source>
        <strain evidence="8 9">DSM 26897</strain>
    </source>
</reference>
<dbReference type="SUPFAM" id="SSF51556">
    <property type="entry name" value="Metallo-dependent hydrolases"/>
    <property type="match status" value="1"/>
</dbReference>
<accession>A0A1M5ACD4</accession>
<dbReference type="Pfam" id="PF00962">
    <property type="entry name" value="A_deaminase"/>
    <property type="match status" value="1"/>
</dbReference>
<proteinExistence type="inferred from homology"/>
<keyword evidence="4" id="KW-0479">Metal-binding</keyword>
<dbReference type="InterPro" id="IPR032466">
    <property type="entry name" value="Metal_Hydrolase"/>
</dbReference>
<dbReference type="Gene3D" id="3.20.20.140">
    <property type="entry name" value="Metal-dependent hydrolases"/>
    <property type="match status" value="1"/>
</dbReference>
<evidence type="ECO:0000256" key="4">
    <source>
        <dbReference type="ARBA" id="ARBA00022723"/>
    </source>
</evidence>
<dbReference type="OrthoDB" id="9779574at2"/>
<dbReference type="AlphaFoldDB" id="A0A1M5ACD4"/>
<evidence type="ECO:0000256" key="2">
    <source>
        <dbReference type="ARBA" id="ARBA00006676"/>
    </source>
</evidence>
<keyword evidence="6" id="KW-0862">Zinc</keyword>
<dbReference type="GO" id="GO:0005829">
    <property type="term" value="C:cytosol"/>
    <property type="evidence" value="ECO:0007669"/>
    <property type="project" value="TreeGrafter"/>
</dbReference>
<evidence type="ECO:0000256" key="3">
    <source>
        <dbReference type="ARBA" id="ARBA00012784"/>
    </source>
</evidence>
<dbReference type="EC" id="3.5.4.4" evidence="3"/>
<protein>
    <recommendedName>
        <fullName evidence="3">adenosine deaminase</fullName>
        <ecNumber evidence="3">3.5.4.4</ecNumber>
    </recommendedName>
</protein>
<evidence type="ECO:0000313" key="9">
    <source>
        <dbReference type="Proteomes" id="UP000184368"/>
    </source>
</evidence>
<dbReference type="EMBL" id="FQUO01000006">
    <property type="protein sequence ID" value="SHF27757.1"/>
    <property type="molecule type" value="Genomic_DNA"/>
</dbReference>
<dbReference type="PANTHER" id="PTHR11409">
    <property type="entry name" value="ADENOSINE DEAMINASE"/>
    <property type="match status" value="1"/>
</dbReference>
<dbReference type="GO" id="GO:0046872">
    <property type="term" value="F:metal ion binding"/>
    <property type="evidence" value="ECO:0007669"/>
    <property type="project" value="UniProtKB-KW"/>
</dbReference>
<dbReference type="PANTHER" id="PTHR11409:SF43">
    <property type="entry name" value="ADENOSINE DEAMINASE"/>
    <property type="match status" value="1"/>
</dbReference>
<evidence type="ECO:0000259" key="7">
    <source>
        <dbReference type="Pfam" id="PF00962"/>
    </source>
</evidence>
<sequence>MPSLPKVELHLHLDCSLTYKVVQQLAPQITYEQYRESFIAPPKCTDLADYITRAIRGFELMQTKEQLRLVTLDLMEQLQADHVLYAEIRYAPLQHVYEGLQPEEVVQAVNEAVLEGMTQTGVQAGMILCTLRHYTGEQSLQTVKLVEHFKGSPVVGFDIAADEAGFPITNHIAAFQYARKKGIPCTAHAGEARGADSVWETLNHFHPSRIGHGVRSVEDPALLQHLKAHNIHLEVCPTSNVQTNVVDRIENHPADRLYKAGVSMSINTDARTISDTTLEKEYQIMQQQFGWEKAHFLKCNLEAIEHSFAPEAVKATVKKKLLAGFSAAI</sequence>
<evidence type="ECO:0000256" key="6">
    <source>
        <dbReference type="ARBA" id="ARBA00022833"/>
    </source>
</evidence>